<keyword evidence="2" id="KW-1185">Reference proteome</keyword>
<proteinExistence type="predicted"/>
<dbReference type="AlphaFoldDB" id="A0A7W7ZAX0"/>
<dbReference type="Proteomes" id="UP000540989">
    <property type="component" value="Unassembled WGS sequence"/>
</dbReference>
<dbReference type="EMBL" id="JACHIP010000002">
    <property type="protein sequence ID" value="MBB5056428.1"/>
    <property type="molecule type" value="Genomic_DNA"/>
</dbReference>
<comment type="caution">
    <text evidence="1">The sequence shown here is derived from an EMBL/GenBank/DDBJ whole genome shotgun (WGS) entry which is preliminary data.</text>
</comment>
<reference evidence="1 2" key="1">
    <citation type="submission" date="2020-08" db="EMBL/GenBank/DDBJ databases">
        <title>Genomic Encyclopedia of Type Strains, Phase IV (KMG-V): Genome sequencing to study the core and pangenomes of soil and plant-associated prokaryotes.</title>
        <authorList>
            <person name="Whitman W."/>
        </authorList>
    </citation>
    <scope>NUCLEOTIDE SEQUENCE [LARGE SCALE GENOMIC DNA]</scope>
    <source>
        <strain evidence="1 2">M8UP14</strain>
    </source>
</reference>
<dbReference type="RefSeq" id="WP_281383423.1">
    <property type="nucleotide sequence ID" value="NZ_JACHIP010000002.1"/>
</dbReference>
<gene>
    <name evidence="1" type="ORF">HDF16_001113</name>
</gene>
<accession>A0A7W7ZAX0</accession>
<sequence>MSAIAPAVGEMVNAINDGDQSATDAMIEEWKAYKRAQGDAKPES</sequence>
<evidence type="ECO:0000313" key="1">
    <source>
        <dbReference type="EMBL" id="MBB5056428.1"/>
    </source>
</evidence>
<evidence type="ECO:0000313" key="2">
    <source>
        <dbReference type="Proteomes" id="UP000540989"/>
    </source>
</evidence>
<name>A0A7W7ZAX0_9BACT</name>
<protein>
    <submittedName>
        <fullName evidence="1">Uncharacterized protein</fullName>
    </submittedName>
</protein>
<organism evidence="1 2">
    <name type="scientific">Granulicella aggregans</name>
    <dbReference type="NCBI Taxonomy" id="474949"/>
    <lineage>
        <taxon>Bacteria</taxon>
        <taxon>Pseudomonadati</taxon>
        <taxon>Acidobacteriota</taxon>
        <taxon>Terriglobia</taxon>
        <taxon>Terriglobales</taxon>
        <taxon>Acidobacteriaceae</taxon>
        <taxon>Granulicella</taxon>
    </lineage>
</organism>